<dbReference type="EMBL" id="QGQD01000045">
    <property type="protein sequence ID" value="TLD00921.1"/>
    <property type="molecule type" value="Genomic_DNA"/>
</dbReference>
<organism evidence="1 2">
    <name type="scientific">Robinsoniella peoriensis</name>
    <dbReference type="NCBI Taxonomy" id="180332"/>
    <lineage>
        <taxon>Bacteria</taxon>
        <taxon>Bacillati</taxon>
        <taxon>Bacillota</taxon>
        <taxon>Clostridia</taxon>
        <taxon>Lachnospirales</taxon>
        <taxon>Lachnospiraceae</taxon>
        <taxon>Robinsoniella</taxon>
    </lineage>
</organism>
<dbReference type="RefSeq" id="WP_161597323.1">
    <property type="nucleotide sequence ID" value="NZ_JBHTNY010000003.1"/>
</dbReference>
<protein>
    <submittedName>
        <fullName evidence="1">Uncharacterized protein</fullName>
    </submittedName>
</protein>
<dbReference type="Proteomes" id="UP000306509">
    <property type="component" value="Unassembled WGS sequence"/>
</dbReference>
<sequence>METKNTNKNDYKFADINESCKSDIDALESTISNKLNKQIAIVAYEQSEEE</sequence>
<dbReference type="AlphaFoldDB" id="A0A4U8Q7Q4"/>
<evidence type="ECO:0000313" key="1">
    <source>
        <dbReference type="EMBL" id="TLD00921.1"/>
    </source>
</evidence>
<accession>A0A4U8Q7Q4</accession>
<gene>
    <name evidence="1" type="ORF">DSM106044_02119</name>
</gene>
<keyword evidence="2" id="KW-1185">Reference proteome</keyword>
<name>A0A4U8Q7Q4_9FIRM</name>
<evidence type="ECO:0000313" key="2">
    <source>
        <dbReference type="Proteomes" id="UP000306509"/>
    </source>
</evidence>
<proteinExistence type="predicted"/>
<reference evidence="1 2" key="1">
    <citation type="journal article" date="2019" name="Anaerobe">
        <title>Detection of Robinsoniella peoriensis in multiple bone samples of a trauma patient.</title>
        <authorList>
            <person name="Schrottner P."/>
            <person name="Hartwich K."/>
            <person name="Bunk B."/>
            <person name="Schober I."/>
            <person name="Helbig S."/>
            <person name="Rudolph W.W."/>
            <person name="Gunzer F."/>
        </authorList>
    </citation>
    <scope>NUCLEOTIDE SEQUENCE [LARGE SCALE GENOMIC DNA]</scope>
    <source>
        <strain evidence="1 2">DSM 106044</strain>
    </source>
</reference>
<comment type="caution">
    <text evidence="1">The sequence shown here is derived from an EMBL/GenBank/DDBJ whole genome shotgun (WGS) entry which is preliminary data.</text>
</comment>